<dbReference type="CDD" id="cd01392">
    <property type="entry name" value="HTH_LacI"/>
    <property type="match status" value="1"/>
</dbReference>
<reference evidence="6 7" key="1">
    <citation type="submission" date="2019-04" db="EMBL/GenBank/DDBJ databases">
        <title>Cohnella sp. nov. isolated from preserved vegetables.</title>
        <authorList>
            <person name="Lin S.-Y."/>
            <person name="Hung M.-H."/>
            <person name="Young C.-C."/>
        </authorList>
    </citation>
    <scope>NUCLEOTIDE SEQUENCE [LARGE SCALE GENOMIC DNA]</scope>
    <source>
        <strain evidence="6 7">CC-MHH1044</strain>
    </source>
</reference>
<dbReference type="AlphaFoldDB" id="A0A4V3WEX7"/>
<evidence type="ECO:0000313" key="7">
    <source>
        <dbReference type="Proteomes" id="UP000310636"/>
    </source>
</evidence>
<dbReference type="PRINTS" id="PR00036">
    <property type="entry name" value="HTHLACI"/>
</dbReference>
<dbReference type="SUPFAM" id="SSF47413">
    <property type="entry name" value="lambda repressor-like DNA-binding domains"/>
    <property type="match status" value="1"/>
</dbReference>
<dbReference type="SUPFAM" id="SSF53822">
    <property type="entry name" value="Periplasmic binding protein-like I"/>
    <property type="match status" value="1"/>
</dbReference>
<feature type="domain" description="HTH lacI-type" evidence="4">
    <location>
        <begin position="3"/>
        <end position="57"/>
    </location>
</feature>
<evidence type="ECO:0000256" key="1">
    <source>
        <dbReference type="ARBA" id="ARBA00023015"/>
    </source>
</evidence>
<dbReference type="GO" id="GO:0000976">
    <property type="term" value="F:transcription cis-regulatory region binding"/>
    <property type="evidence" value="ECO:0007669"/>
    <property type="project" value="TreeGrafter"/>
</dbReference>
<feature type="domain" description="HTH cro/C1-type" evidence="5">
    <location>
        <begin position="4"/>
        <end position="47"/>
    </location>
</feature>
<comment type="caution">
    <text evidence="6">The sequence shown here is derived from an EMBL/GenBank/DDBJ whole genome shotgun (WGS) entry which is preliminary data.</text>
</comment>
<keyword evidence="1" id="KW-0805">Transcription regulation</keyword>
<dbReference type="OrthoDB" id="9788209at2"/>
<dbReference type="InterPro" id="IPR010982">
    <property type="entry name" value="Lambda_DNA-bd_dom_sf"/>
</dbReference>
<dbReference type="InterPro" id="IPR046335">
    <property type="entry name" value="LacI/GalR-like_sensor"/>
</dbReference>
<proteinExistence type="predicted"/>
<evidence type="ECO:0000256" key="3">
    <source>
        <dbReference type="ARBA" id="ARBA00023163"/>
    </source>
</evidence>
<dbReference type="EMBL" id="SSOB01000019">
    <property type="protein sequence ID" value="THF77573.1"/>
    <property type="molecule type" value="Genomic_DNA"/>
</dbReference>
<evidence type="ECO:0000259" key="4">
    <source>
        <dbReference type="PROSITE" id="PS50932"/>
    </source>
</evidence>
<evidence type="ECO:0000256" key="2">
    <source>
        <dbReference type="ARBA" id="ARBA00023125"/>
    </source>
</evidence>
<evidence type="ECO:0000313" key="6">
    <source>
        <dbReference type="EMBL" id="THF77573.1"/>
    </source>
</evidence>
<keyword evidence="7" id="KW-1185">Reference proteome</keyword>
<accession>A0A4V3WEX7</accession>
<evidence type="ECO:0000259" key="5">
    <source>
        <dbReference type="PROSITE" id="PS50943"/>
    </source>
</evidence>
<dbReference type="PANTHER" id="PTHR30146:SF109">
    <property type="entry name" value="HTH-TYPE TRANSCRIPTIONAL REGULATOR GALS"/>
    <property type="match status" value="1"/>
</dbReference>
<sequence>MASTINDVARLAGVSRQTVSRVINEPTLVNPTTLEKVQRAIHILDYHPNITARFLANKRVKTIGLFMPFTSDQVRQNLFFSTLSSVVCQFCSKRDFIMQLFTSLTREDSGKLFVKLYKERQVGGLILTCPSVTNEELISLITEKIPFIIVGRPGIQTQQIPYVDVDNVMAGRLATRHLLDFGHREIGFLNGPANMTLSVDLRQGVYACAAEHGAKTNIREAETDLTFNVGYQEAMKLLTSPRRPTAIFTADDLLAIGVKKAADELGLRIPEDLSVISGVQTGWGHIFPGMLTHIDTQFEKLGDLAAEYLAHLIEEGENGGLARVLEVRLVEGQTCAEAKV</sequence>
<gene>
    <name evidence="6" type="ORF">E6C55_16280</name>
</gene>
<dbReference type="PROSITE" id="PS00356">
    <property type="entry name" value="HTH_LACI_1"/>
    <property type="match status" value="1"/>
</dbReference>
<dbReference type="Gene3D" id="3.40.50.2300">
    <property type="match status" value="2"/>
</dbReference>
<dbReference type="CDD" id="cd06267">
    <property type="entry name" value="PBP1_LacI_sugar_binding-like"/>
    <property type="match status" value="1"/>
</dbReference>
<dbReference type="InterPro" id="IPR001387">
    <property type="entry name" value="Cro/C1-type_HTH"/>
</dbReference>
<dbReference type="PROSITE" id="PS50932">
    <property type="entry name" value="HTH_LACI_2"/>
    <property type="match status" value="1"/>
</dbReference>
<dbReference type="InterPro" id="IPR000843">
    <property type="entry name" value="HTH_LacI"/>
</dbReference>
<dbReference type="PROSITE" id="PS50943">
    <property type="entry name" value="HTH_CROC1"/>
    <property type="match status" value="1"/>
</dbReference>
<protein>
    <submittedName>
        <fullName evidence="6">LacI family transcriptional regulator</fullName>
    </submittedName>
</protein>
<dbReference type="SMART" id="SM00354">
    <property type="entry name" value="HTH_LACI"/>
    <property type="match status" value="1"/>
</dbReference>
<keyword evidence="3" id="KW-0804">Transcription</keyword>
<dbReference type="InterPro" id="IPR028082">
    <property type="entry name" value="Peripla_BP_I"/>
</dbReference>
<dbReference type="Pfam" id="PF00356">
    <property type="entry name" value="LacI"/>
    <property type="match status" value="1"/>
</dbReference>
<dbReference type="Gene3D" id="1.10.260.40">
    <property type="entry name" value="lambda repressor-like DNA-binding domains"/>
    <property type="match status" value="1"/>
</dbReference>
<dbReference type="GO" id="GO:0003700">
    <property type="term" value="F:DNA-binding transcription factor activity"/>
    <property type="evidence" value="ECO:0007669"/>
    <property type="project" value="TreeGrafter"/>
</dbReference>
<dbReference type="Proteomes" id="UP000310636">
    <property type="component" value="Unassembled WGS sequence"/>
</dbReference>
<dbReference type="RefSeq" id="WP_136370873.1">
    <property type="nucleotide sequence ID" value="NZ_SSOB01000019.1"/>
</dbReference>
<organism evidence="6 7">
    <name type="scientific">Cohnella fermenti</name>
    <dbReference type="NCBI Taxonomy" id="2565925"/>
    <lineage>
        <taxon>Bacteria</taxon>
        <taxon>Bacillati</taxon>
        <taxon>Bacillota</taxon>
        <taxon>Bacilli</taxon>
        <taxon>Bacillales</taxon>
        <taxon>Paenibacillaceae</taxon>
        <taxon>Cohnella</taxon>
    </lineage>
</organism>
<keyword evidence="2" id="KW-0238">DNA-binding</keyword>
<dbReference type="Pfam" id="PF13377">
    <property type="entry name" value="Peripla_BP_3"/>
    <property type="match status" value="1"/>
</dbReference>
<name>A0A4V3WEX7_9BACL</name>
<dbReference type="PANTHER" id="PTHR30146">
    <property type="entry name" value="LACI-RELATED TRANSCRIPTIONAL REPRESSOR"/>
    <property type="match status" value="1"/>
</dbReference>